<evidence type="ECO:0000313" key="1">
    <source>
        <dbReference type="EMBL" id="GAI37982.1"/>
    </source>
</evidence>
<gene>
    <name evidence="1" type="ORF">S06H3_47925</name>
</gene>
<protein>
    <submittedName>
        <fullName evidence="1">Uncharacterized protein</fullName>
    </submittedName>
</protein>
<name>X1N1W9_9ZZZZ</name>
<comment type="caution">
    <text evidence="1">The sequence shown here is derived from an EMBL/GenBank/DDBJ whole genome shotgun (WGS) entry which is preliminary data.</text>
</comment>
<dbReference type="AlphaFoldDB" id="X1N1W9"/>
<feature type="non-terminal residue" evidence="1">
    <location>
        <position position="1"/>
    </location>
</feature>
<dbReference type="EMBL" id="BARV01030143">
    <property type="protein sequence ID" value="GAI37982.1"/>
    <property type="molecule type" value="Genomic_DNA"/>
</dbReference>
<reference evidence="1" key="1">
    <citation type="journal article" date="2014" name="Front. Microbiol.">
        <title>High frequency of phylogenetically diverse reductive dehalogenase-homologous genes in deep subseafloor sedimentary metagenomes.</title>
        <authorList>
            <person name="Kawai M."/>
            <person name="Futagami T."/>
            <person name="Toyoda A."/>
            <person name="Takaki Y."/>
            <person name="Nishi S."/>
            <person name="Hori S."/>
            <person name="Arai W."/>
            <person name="Tsubouchi T."/>
            <person name="Morono Y."/>
            <person name="Uchiyama I."/>
            <person name="Ito T."/>
            <person name="Fujiyama A."/>
            <person name="Inagaki F."/>
            <person name="Takami H."/>
        </authorList>
    </citation>
    <scope>NUCLEOTIDE SEQUENCE</scope>
    <source>
        <strain evidence="1">Expedition CK06-06</strain>
    </source>
</reference>
<organism evidence="1">
    <name type="scientific">marine sediment metagenome</name>
    <dbReference type="NCBI Taxonomy" id="412755"/>
    <lineage>
        <taxon>unclassified sequences</taxon>
        <taxon>metagenomes</taxon>
        <taxon>ecological metagenomes</taxon>
    </lineage>
</organism>
<accession>X1N1W9</accession>
<sequence length="34" mass="3805">EDWYNPSGVGNLLLEVLGVAAHTIHLVTEQLRPY</sequence>
<proteinExistence type="predicted"/>